<dbReference type="Proteomes" id="UP000324222">
    <property type="component" value="Unassembled WGS sequence"/>
</dbReference>
<dbReference type="EMBL" id="VSRR010096820">
    <property type="protein sequence ID" value="MPC93974.1"/>
    <property type="molecule type" value="Genomic_DNA"/>
</dbReference>
<organism evidence="2 3">
    <name type="scientific">Portunus trituberculatus</name>
    <name type="common">Swimming crab</name>
    <name type="synonym">Neptunus trituberculatus</name>
    <dbReference type="NCBI Taxonomy" id="210409"/>
    <lineage>
        <taxon>Eukaryota</taxon>
        <taxon>Metazoa</taxon>
        <taxon>Ecdysozoa</taxon>
        <taxon>Arthropoda</taxon>
        <taxon>Crustacea</taxon>
        <taxon>Multicrustacea</taxon>
        <taxon>Malacostraca</taxon>
        <taxon>Eumalacostraca</taxon>
        <taxon>Eucarida</taxon>
        <taxon>Decapoda</taxon>
        <taxon>Pleocyemata</taxon>
        <taxon>Brachyura</taxon>
        <taxon>Eubrachyura</taxon>
        <taxon>Portunoidea</taxon>
        <taxon>Portunidae</taxon>
        <taxon>Portuninae</taxon>
        <taxon>Portunus</taxon>
    </lineage>
</organism>
<dbReference type="AlphaFoldDB" id="A0A5B7JNQ4"/>
<keyword evidence="3" id="KW-1185">Reference proteome</keyword>
<feature type="compositionally biased region" description="Basic residues" evidence="1">
    <location>
        <begin position="7"/>
        <end position="16"/>
    </location>
</feature>
<sequence length="89" mass="9461">MKESRAGRKQRGRRGGAKRDSASCHIRVSRSGSGAVPVQPDSHAGTLHTVFSHLIKHSGRGKMGQWRGDDASMTAAVVVETVKVVAKSP</sequence>
<reference evidence="2 3" key="1">
    <citation type="submission" date="2019-05" db="EMBL/GenBank/DDBJ databases">
        <title>Another draft genome of Portunus trituberculatus and its Hox gene families provides insights of decapod evolution.</title>
        <authorList>
            <person name="Jeong J.-H."/>
            <person name="Song I."/>
            <person name="Kim S."/>
            <person name="Choi T."/>
            <person name="Kim D."/>
            <person name="Ryu S."/>
            <person name="Kim W."/>
        </authorList>
    </citation>
    <scope>NUCLEOTIDE SEQUENCE [LARGE SCALE GENOMIC DNA]</scope>
    <source>
        <tissue evidence="2">Muscle</tissue>
    </source>
</reference>
<evidence type="ECO:0000256" key="1">
    <source>
        <dbReference type="SAM" id="MobiDB-lite"/>
    </source>
</evidence>
<protein>
    <submittedName>
        <fullName evidence="2">Uncharacterized protein</fullName>
    </submittedName>
</protein>
<name>A0A5B7JNQ4_PORTR</name>
<proteinExistence type="predicted"/>
<evidence type="ECO:0000313" key="3">
    <source>
        <dbReference type="Proteomes" id="UP000324222"/>
    </source>
</evidence>
<comment type="caution">
    <text evidence="2">The sequence shown here is derived from an EMBL/GenBank/DDBJ whole genome shotgun (WGS) entry which is preliminary data.</text>
</comment>
<gene>
    <name evidence="2" type="ORF">E2C01_089122</name>
</gene>
<accession>A0A5B7JNQ4</accession>
<evidence type="ECO:0000313" key="2">
    <source>
        <dbReference type="EMBL" id="MPC93974.1"/>
    </source>
</evidence>
<feature type="region of interest" description="Disordered" evidence="1">
    <location>
        <begin position="1"/>
        <end position="43"/>
    </location>
</feature>